<dbReference type="Gene3D" id="1.10.287.700">
    <property type="entry name" value="Helix hairpin bin"/>
    <property type="match status" value="1"/>
</dbReference>
<keyword evidence="4" id="KW-1185">Reference proteome</keyword>
<reference evidence="3 4" key="1">
    <citation type="submission" date="2017-06" db="EMBL/GenBank/DDBJ databases">
        <title>Genome sequencing of cyanobaciteial culture collection at National Institute for Environmental Studies (NIES).</title>
        <authorList>
            <person name="Hirose Y."/>
            <person name="Shimura Y."/>
            <person name="Fujisawa T."/>
            <person name="Nakamura Y."/>
            <person name="Kawachi M."/>
        </authorList>
    </citation>
    <scope>NUCLEOTIDE SEQUENCE [LARGE SCALE GENOMIC DNA]</scope>
    <source>
        <strain evidence="3 4">NIES-267</strain>
    </source>
</reference>
<dbReference type="OrthoDB" id="513842at2"/>
<gene>
    <name evidence="3" type="ORF">NIES267_12370</name>
</gene>
<accession>A0A1Z4LKH7</accession>
<feature type="chain" id="PRO_5013255566" description="Late embryogenesis abundant protein" evidence="2">
    <location>
        <begin position="36"/>
        <end position="197"/>
    </location>
</feature>
<organism evidence="3 4">
    <name type="scientific">Calothrix parasitica NIES-267</name>
    <dbReference type="NCBI Taxonomy" id="1973488"/>
    <lineage>
        <taxon>Bacteria</taxon>
        <taxon>Bacillati</taxon>
        <taxon>Cyanobacteriota</taxon>
        <taxon>Cyanophyceae</taxon>
        <taxon>Nostocales</taxon>
        <taxon>Calotrichaceae</taxon>
        <taxon>Calothrix</taxon>
    </lineage>
</organism>
<feature type="signal peptide" evidence="2">
    <location>
        <begin position="1"/>
        <end position="35"/>
    </location>
</feature>
<proteinExistence type="predicted"/>
<evidence type="ECO:0000313" key="4">
    <source>
        <dbReference type="Proteomes" id="UP000218418"/>
    </source>
</evidence>
<dbReference type="Proteomes" id="UP000218418">
    <property type="component" value="Chromosome"/>
</dbReference>
<dbReference type="AlphaFoldDB" id="A0A1Z4LKH7"/>
<protein>
    <recommendedName>
        <fullName evidence="5">Late embryogenesis abundant protein</fullName>
    </recommendedName>
</protein>
<evidence type="ECO:0000313" key="3">
    <source>
        <dbReference type="EMBL" id="BAY81760.1"/>
    </source>
</evidence>
<evidence type="ECO:0000256" key="2">
    <source>
        <dbReference type="SAM" id="SignalP"/>
    </source>
</evidence>
<feature type="region of interest" description="Disordered" evidence="1">
    <location>
        <begin position="163"/>
        <end position="197"/>
    </location>
</feature>
<dbReference type="EMBL" id="AP018227">
    <property type="protein sequence ID" value="BAY81760.1"/>
    <property type="molecule type" value="Genomic_DNA"/>
</dbReference>
<evidence type="ECO:0000256" key="1">
    <source>
        <dbReference type="SAM" id="MobiDB-lite"/>
    </source>
</evidence>
<keyword evidence="2" id="KW-0732">Signal</keyword>
<evidence type="ECO:0008006" key="5">
    <source>
        <dbReference type="Google" id="ProtNLM"/>
    </source>
</evidence>
<sequence>MNKIFSFSTLRKIKIKQILTACVLGMLLFVTQACSSVDAKAPDSTYEGGMNTYSDVDPRSKDAEAAAKMKAKGLKDNAKANVIDESDSLIGNTRRTLDKKAENLEDLGKNVKENARDAGDKVQESAEDFAKGTKRGFRNIKENTSDTLDSLTNNVGDVAEDAKLSTQRAARDAKLSTQRAAEDASNAVQRTLRDAVN</sequence>
<name>A0A1Z4LKH7_9CYAN</name>
<dbReference type="PROSITE" id="PS51257">
    <property type="entry name" value="PROKAR_LIPOPROTEIN"/>
    <property type="match status" value="1"/>
</dbReference>